<dbReference type="GO" id="GO:0090110">
    <property type="term" value="P:COPII-coated vesicle cargo loading"/>
    <property type="evidence" value="ECO:0007669"/>
    <property type="project" value="TreeGrafter"/>
</dbReference>
<dbReference type="EMBL" id="JAGHQL010000013">
    <property type="protein sequence ID" value="KAH0544841.1"/>
    <property type="molecule type" value="Genomic_DNA"/>
</dbReference>
<evidence type="ECO:0000313" key="19">
    <source>
        <dbReference type="Proteomes" id="UP000698800"/>
    </source>
</evidence>
<feature type="compositionally biased region" description="Low complexity" evidence="16">
    <location>
        <begin position="883"/>
        <end position="915"/>
    </location>
</feature>
<dbReference type="FunFam" id="1.20.940.10:FF:000007">
    <property type="entry name" value="Protein transport protein (SEC31), putative"/>
    <property type="match status" value="1"/>
</dbReference>
<keyword evidence="6" id="KW-0813">Transport</keyword>
<dbReference type="GO" id="GO:0007029">
    <property type="term" value="P:endoplasmic reticulum organization"/>
    <property type="evidence" value="ECO:0007669"/>
    <property type="project" value="TreeGrafter"/>
</dbReference>
<evidence type="ECO:0000256" key="8">
    <source>
        <dbReference type="ARBA" id="ARBA00022737"/>
    </source>
</evidence>
<feature type="compositionally biased region" description="Polar residues" evidence="16">
    <location>
        <begin position="573"/>
        <end position="587"/>
    </location>
</feature>
<dbReference type="GO" id="GO:0005198">
    <property type="term" value="F:structural molecule activity"/>
    <property type="evidence" value="ECO:0007669"/>
    <property type="project" value="TreeGrafter"/>
</dbReference>
<feature type="compositionally biased region" description="Pro residues" evidence="16">
    <location>
        <begin position="1179"/>
        <end position="1196"/>
    </location>
</feature>
<feature type="compositionally biased region" description="Basic and acidic residues" evidence="16">
    <location>
        <begin position="15"/>
        <end position="61"/>
    </location>
</feature>
<keyword evidence="12" id="KW-0472">Membrane</keyword>
<dbReference type="GO" id="GO:0015031">
    <property type="term" value="P:protein transport"/>
    <property type="evidence" value="ECO:0007669"/>
    <property type="project" value="UniProtKB-KW"/>
</dbReference>
<feature type="compositionally biased region" description="Polar residues" evidence="16">
    <location>
        <begin position="1107"/>
        <end position="1118"/>
    </location>
</feature>
<dbReference type="SUPFAM" id="SSF50978">
    <property type="entry name" value="WD40 repeat-like"/>
    <property type="match status" value="1"/>
</dbReference>
<evidence type="ECO:0000256" key="7">
    <source>
        <dbReference type="ARBA" id="ARBA00022574"/>
    </source>
</evidence>
<keyword evidence="19" id="KW-1185">Reference proteome</keyword>
<dbReference type="InterPro" id="IPR009917">
    <property type="entry name" value="SRA1/Sec31"/>
</dbReference>
<dbReference type="Gene3D" id="1.25.40.1030">
    <property type="match status" value="1"/>
</dbReference>
<evidence type="ECO:0000256" key="9">
    <source>
        <dbReference type="ARBA" id="ARBA00022824"/>
    </source>
</evidence>
<dbReference type="SMART" id="SM00320">
    <property type="entry name" value="WD40"/>
    <property type="match status" value="5"/>
</dbReference>
<evidence type="ECO:0000256" key="13">
    <source>
        <dbReference type="ARBA" id="ARBA00023329"/>
    </source>
</evidence>
<evidence type="ECO:0000313" key="18">
    <source>
        <dbReference type="EMBL" id="KAH0544841.1"/>
    </source>
</evidence>
<keyword evidence="9" id="KW-0256">Endoplasmic reticulum</keyword>
<accession>A0A9P8L363</accession>
<evidence type="ECO:0000256" key="5">
    <source>
        <dbReference type="ARBA" id="ARBA00021236"/>
    </source>
</evidence>
<evidence type="ECO:0000256" key="3">
    <source>
        <dbReference type="ARBA" id="ARBA00009358"/>
    </source>
</evidence>
<dbReference type="Pfam" id="PF07304">
    <property type="entry name" value="SRA1"/>
    <property type="match status" value="1"/>
</dbReference>
<dbReference type="InterPro" id="IPR015943">
    <property type="entry name" value="WD40/YVTN_repeat-like_dom_sf"/>
</dbReference>
<dbReference type="OrthoDB" id="542917at2759"/>
<evidence type="ECO:0000256" key="2">
    <source>
        <dbReference type="ARBA" id="ARBA00004397"/>
    </source>
</evidence>
<keyword evidence="7 15" id="KW-0853">WD repeat</keyword>
<feature type="compositionally biased region" description="Polar residues" evidence="16">
    <location>
        <begin position="1001"/>
        <end position="1026"/>
    </location>
</feature>
<evidence type="ECO:0000256" key="4">
    <source>
        <dbReference type="ARBA" id="ARBA00013507"/>
    </source>
</evidence>
<organism evidence="18 19">
    <name type="scientific">Glutinoglossum americanum</name>
    <dbReference type="NCBI Taxonomy" id="1670608"/>
    <lineage>
        <taxon>Eukaryota</taxon>
        <taxon>Fungi</taxon>
        <taxon>Dikarya</taxon>
        <taxon>Ascomycota</taxon>
        <taxon>Pezizomycotina</taxon>
        <taxon>Geoglossomycetes</taxon>
        <taxon>Geoglossales</taxon>
        <taxon>Geoglossaceae</taxon>
        <taxon>Glutinoglossum</taxon>
    </lineage>
</organism>
<evidence type="ECO:0000256" key="6">
    <source>
        <dbReference type="ARBA" id="ARBA00022448"/>
    </source>
</evidence>
<dbReference type="Gene3D" id="2.130.10.10">
    <property type="entry name" value="YVTN repeat-like/Quinoprotein amine dehydrogenase"/>
    <property type="match status" value="1"/>
</dbReference>
<name>A0A9P8L363_9PEZI</name>
<dbReference type="PANTHER" id="PTHR13923">
    <property type="entry name" value="SEC31-RELATED PROTEIN"/>
    <property type="match status" value="1"/>
</dbReference>
<evidence type="ECO:0000256" key="12">
    <source>
        <dbReference type="ARBA" id="ARBA00023136"/>
    </source>
</evidence>
<comment type="caution">
    <text evidence="18">The sequence shown here is derived from an EMBL/GenBank/DDBJ whole genome shotgun (WGS) entry which is preliminary data.</text>
</comment>
<dbReference type="GO" id="GO:0005789">
    <property type="term" value="C:endoplasmic reticulum membrane"/>
    <property type="evidence" value="ECO:0007669"/>
    <property type="project" value="UniProtKB-SubCell"/>
</dbReference>
<feature type="compositionally biased region" description="Pro residues" evidence="16">
    <location>
        <begin position="1036"/>
        <end position="1051"/>
    </location>
</feature>
<proteinExistence type="inferred from homology"/>
<dbReference type="GO" id="GO:0070971">
    <property type="term" value="C:endoplasmic reticulum exit site"/>
    <property type="evidence" value="ECO:0007669"/>
    <property type="project" value="TreeGrafter"/>
</dbReference>
<evidence type="ECO:0000256" key="16">
    <source>
        <dbReference type="SAM" id="MobiDB-lite"/>
    </source>
</evidence>
<evidence type="ECO:0000256" key="10">
    <source>
        <dbReference type="ARBA" id="ARBA00022892"/>
    </source>
</evidence>
<feature type="region of interest" description="Disordered" evidence="16">
    <location>
        <begin position="1"/>
        <end position="69"/>
    </location>
</feature>
<feature type="repeat" description="WD" evidence="15">
    <location>
        <begin position="330"/>
        <end position="372"/>
    </location>
</feature>
<dbReference type="InterPro" id="IPR001680">
    <property type="entry name" value="WD40_rpt"/>
</dbReference>
<feature type="compositionally biased region" description="Low complexity" evidence="16">
    <location>
        <begin position="1169"/>
        <end position="1178"/>
    </location>
</feature>
<feature type="domain" description="SRA1/Sec31" evidence="17">
    <location>
        <begin position="1244"/>
        <end position="1349"/>
    </location>
</feature>
<dbReference type="InterPro" id="IPR036322">
    <property type="entry name" value="WD40_repeat_dom_sf"/>
</dbReference>
<feature type="compositionally biased region" description="Gly residues" evidence="16">
    <location>
        <begin position="1215"/>
        <end position="1225"/>
    </location>
</feature>
<comment type="similarity">
    <text evidence="3">Belongs to the WD repeat SEC31 family.</text>
</comment>
<dbReference type="Pfam" id="PF00400">
    <property type="entry name" value="WD40"/>
    <property type="match status" value="1"/>
</dbReference>
<keyword evidence="13" id="KW-0968">Cytoplasmic vesicle</keyword>
<gene>
    <name evidence="18" type="ORF">FGG08_001070</name>
</gene>
<evidence type="ECO:0000256" key="1">
    <source>
        <dbReference type="ARBA" id="ARBA00004299"/>
    </source>
</evidence>
<evidence type="ECO:0000256" key="11">
    <source>
        <dbReference type="ARBA" id="ARBA00022927"/>
    </source>
</evidence>
<keyword evidence="11" id="KW-0653">Protein transport</keyword>
<dbReference type="PANTHER" id="PTHR13923:SF11">
    <property type="entry name" value="SECRETORY 31, ISOFORM D"/>
    <property type="match status" value="1"/>
</dbReference>
<protein>
    <recommendedName>
        <fullName evidence="5">Protein transport protein SEC31</fullName>
    </recommendedName>
    <alternativeName>
        <fullName evidence="4">Protein transport protein sec31</fullName>
    </alternativeName>
</protein>
<reference evidence="18" key="1">
    <citation type="submission" date="2021-03" db="EMBL/GenBank/DDBJ databases">
        <title>Comparative genomics and phylogenomic investigation of the class Geoglossomycetes provide insights into ecological specialization and systematics.</title>
        <authorList>
            <person name="Melie T."/>
            <person name="Pirro S."/>
            <person name="Miller A.N."/>
            <person name="Quandt A."/>
        </authorList>
    </citation>
    <scope>NUCLEOTIDE SEQUENCE</scope>
    <source>
        <strain evidence="18">GBOQ0MN5Z8</strain>
    </source>
</reference>
<dbReference type="Gene3D" id="1.20.940.10">
    <property type="entry name" value="Functional domain of the splicing factor Prp18"/>
    <property type="match status" value="1"/>
</dbReference>
<feature type="compositionally biased region" description="Pro residues" evidence="16">
    <location>
        <begin position="1061"/>
        <end position="1075"/>
    </location>
</feature>
<comment type="function">
    <text evidence="14">Component of the coat protein complex II (COPII) which promotes the formation of transport vesicles from the endoplasmic reticulum (ER). The coat has two main functions, the physical deformation of the endoplasmic reticulum membrane into vesicles and the selection of cargo molecules.</text>
</comment>
<keyword evidence="10" id="KW-0931">ER-Golgi transport</keyword>
<feature type="region of interest" description="Disordered" evidence="16">
    <location>
        <begin position="571"/>
        <end position="590"/>
    </location>
</feature>
<feature type="compositionally biased region" description="Low complexity" evidence="16">
    <location>
        <begin position="945"/>
        <end position="963"/>
    </location>
</feature>
<dbReference type="GO" id="GO:0030127">
    <property type="term" value="C:COPII vesicle coat"/>
    <property type="evidence" value="ECO:0007669"/>
    <property type="project" value="TreeGrafter"/>
</dbReference>
<keyword evidence="8" id="KW-0677">Repeat</keyword>
<feature type="region of interest" description="Disordered" evidence="16">
    <location>
        <begin position="876"/>
        <end position="1246"/>
    </location>
</feature>
<dbReference type="Proteomes" id="UP000698800">
    <property type="component" value="Unassembled WGS sequence"/>
</dbReference>
<dbReference type="InterPro" id="IPR040251">
    <property type="entry name" value="SEC31-like"/>
</dbReference>
<evidence type="ECO:0000256" key="14">
    <source>
        <dbReference type="ARBA" id="ARBA00025471"/>
    </source>
</evidence>
<feature type="compositionally biased region" description="Pro residues" evidence="16">
    <location>
        <begin position="934"/>
        <end position="944"/>
    </location>
</feature>
<evidence type="ECO:0000259" key="17">
    <source>
        <dbReference type="Pfam" id="PF07304"/>
    </source>
</evidence>
<feature type="compositionally biased region" description="Low complexity" evidence="16">
    <location>
        <begin position="972"/>
        <end position="981"/>
    </location>
</feature>
<sequence length="1353" mass="146121">MVGQLKNNRLVLKNSRPESKGGKPELKDSRPELKDSRPKLKGSRPELKKGRRESKDSKPESGDSQARRVPSTLYFQGGVHFERQVRRAMFGALTRDVKDEVVCSRKLRAKRDFIRTMVRLREIPRTAAFAWSPGSGLPLVATGTIAGAVDADFSNETQLELWDLQLGNPDQALELAPSASIGTDSSDAFMSRTTKHSGAIKSLQFNPFKPELLATAGAKGELFISDLNNVSNPFRLGNPASRADSFESVDWNKKIPHILVTGGNGGFVTVWDVKAKKESLTLNNLGRKAVSAVAWDPENATKLITATPDDTNPVILVWDLRNSNAPERTLKAHDQGVLSISWCRQDSDLLLSCGKDNRTICWNPQTGKEYGEFPVVTNWTFQTRWNPHNPNLLATASFDGKIAVQSIQNTNSSISQSASGQSQAVNEEDFFAKAQFEPQGASFSLPKPPKWLERPAGASFGFGGKVASFILADAKARKSKITISAFVVDSGVGTATQGFEKALKEGDLASICESRIAEAKTEEEKADWKVIETLISDNPKKQLVEYLGFSGDADDAADSLAKLDIGEDEVEDSLSNLNPEAQVNGSTKGKDKRLSSFFDGNTDESFLSNLSSTKEAKTNNPFQIYTGKELDSDKKITRALLLGEFETALDVCLKEDRMSDAFMIAICGGQKCIDRAQAAYFTKKAKGPNYLRLLASVVGKNLWDVVYNADLANWKEVMAALCTYADPSEFPDLCDALGDRLEEVVREGPGNINARKDASFCYLAGSKLEKVVAIWIEELQENEQSGLNNTAADSTFSVHARSLQDFIEKVTVFRQVTNFKDKDKELHSGWRLAPLYDKYTEYADVVAAHGHLDIAEKYLDLVPAEYPAAEVARNRVKQASRKQAPQVAARQPATATRTAQRPQAAAPYQATTSPAISNPYAPIASTPASNPYTPAVPTPAPNPYAPANTYAPSGYQQPQQPAGGIPPPQTLGAGYQAGRPYGAPPPPRSFNASPSIPPPSQATNMPNWNDTPVVTKPPTSRRSTPSIGPAITSPFPGQPSPGPPPPQPGPPFGAQQRATPPIGPPPRGPAPPPRMTSPLAGGGSPQSHQHGERPPLATANVYAPQHPNISNQFGTPSIPTIPRGPSPYSAQPSGPPPSNRYAPSPAQGNPAPVRQNMPPPPQGAPRPGIPSSQYAPPQSQFPPPPQQGAPPNPYPPSMQSTQPRQPPPQSSPQGGPQGSRPGTGGSQRSRTPAPAASKYPPGDRSHIANEARPILEILSADMHRVKSQAPPSFKAQVNDTEKRLNILFDHLNNDDLLKPDTVQSILQLAGALQARDYGTAQTIHLDVLTNKTEECGQWMVGIKRLIAMSKATP</sequence>
<evidence type="ECO:0000256" key="15">
    <source>
        <dbReference type="PROSITE-ProRule" id="PRU00221"/>
    </source>
</evidence>
<dbReference type="PROSITE" id="PS50082">
    <property type="entry name" value="WD_REPEATS_2"/>
    <property type="match status" value="1"/>
</dbReference>
<comment type="subcellular location">
    <subcellularLocation>
        <location evidence="1">Cytoplasmic vesicle</location>
        <location evidence="1">COPII-coated vesicle membrane</location>
        <topology evidence="1">Peripheral membrane protein</topology>
        <orientation evidence="1">Cytoplasmic side</orientation>
    </subcellularLocation>
    <subcellularLocation>
        <location evidence="2">Endoplasmic reticulum membrane</location>
        <topology evidence="2">Peripheral membrane protein</topology>
        <orientation evidence="2">Cytoplasmic side</orientation>
    </subcellularLocation>
</comment>
<feature type="compositionally biased region" description="Pro residues" evidence="16">
    <location>
        <begin position="1157"/>
        <end position="1168"/>
    </location>
</feature>